<dbReference type="EnsemblMetazoa" id="CJA34890a.1">
    <property type="protein sequence ID" value="CJA34890a.1"/>
    <property type="gene ID" value="WBGene00210737"/>
</dbReference>
<reference evidence="1" key="2">
    <citation type="submission" date="2022-06" db="UniProtKB">
        <authorList>
            <consortium name="EnsemblMetazoa"/>
        </authorList>
    </citation>
    <scope>IDENTIFICATION</scope>
    <source>
        <strain evidence="1">DF5081</strain>
    </source>
</reference>
<evidence type="ECO:0000313" key="1">
    <source>
        <dbReference type="EnsemblMetazoa" id="CJA34890a.1"/>
    </source>
</evidence>
<dbReference type="Proteomes" id="UP000005237">
    <property type="component" value="Unassembled WGS sequence"/>
</dbReference>
<proteinExistence type="predicted"/>
<evidence type="ECO:0000313" key="2">
    <source>
        <dbReference type="Proteomes" id="UP000005237"/>
    </source>
</evidence>
<dbReference type="AlphaFoldDB" id="A0A8R1IHR3"/>
<sequence>MTPTVWILGRLPRQDRVTPSKLDKTDAETQESNLLNYLFLPGPARSIYDVDQEVPRASEISTAASWKVEVTLLGVL</sequence>
<name>A0A8R1IHR3_CAEJA</name>
<reference evidence="2" key="1">
    <citation type="submission" date="2010-08" db="EMBL/GenBank/DDBJ databases">
        <authorList>
            <consortium name="Caenorhabditis japonica Sequencing Consortium"/>
            <person name="Wilson R.K."/>
        </authorList>
    </citation>
    <scope>NUCLEOTIDE SEQUENCE [LARGE SCALE GENOMIC DNA]</scope>
    <source>
        <strain evidence="2">DF5081</strain>
    </source>
</reference>
<keyword evidence="2" id="KW-1185">Reference proteome</keyword>
<accession>A0A8R1IHR3</accession>
<protein>
    <submittedName>
        <fullName evidence="1">Uncharacterized protein</fullName>
    </submittedName>
</protein>
<organism evidence="1 2">
    <name type="scientific">Caenorhabditis japonica</name>
    <dbReference type="NCBI Taxonomy" id="281687"/>
    <lineage>
        <taxon>Eukaryota</taxon>
        <taxon>Metazoa</taxon>
        <taxon>Ecdysozoa</taxon>
        <taxon>Nematoda</taxon>
        <taxon>Chromadorea</taxon>
        <taxon>Rhabditida</taxon>
        <taxon>Rhabditina</taxon>
        <taxon>Rhabditomorpha</taxon>
        <taxon>Rhabditoidea</taxon>
        <taxon>Rhabditidae</taxon>
        <taxon>Peloderinae</taxon>
        <taxon>Caenorhabditis</taxon>
    </lineage>
</organism>